<dbReference type="AlphaFoldDB" id="A0A8H3BY05"/>
<reference evidence="5" key="1">
    <citation type="submission" date="2021-01" db="EMBL/GenBank/DDBJ databases">
        <authorList>
            <person name="Kaushik A."/>
        </authorList>
    </citation>
    <scope>NUCLEOTIDE SEQUENCE</scope>
    <source>
        <strain evidence="5">AG1-1C</strain>
    </source>
</reference>
<evidence type="ECO:0000256" key="3">
    <source>
        <dbReference type="SAM" id="MobiDB-lite"/>
    </source>
</evidence>
<evidence type="ECO:0000256" key="1">
    <source>
        <dbReference type="ARBA" id="ARBA00008356"/>
    </source>
</evidence>
<feature type="compositionally biased region" description="Polar residues" evidence="3">
    <location>
        <begin position="330"/>
        <end position="341"/>
    </location>
</feature>
<evidence type="ECO:0000256" key="2">
    <source>
        <dbReference type="ARBA" id="ARBA00023306"/>
    </source>
</evidence>
<evidence type="ECO:0000313" key="6">
    <source>
        <dbReference type="Proteomes" id="UP000663846"/>
    </source>
</evidence>
<feature type="compositionally biased region" description="Polar residues" evidence="3">
    <location>
        <begin position="603"/>
        <end position="617"/>
    </location>
</feature>
<protein>
    <recommendedName>
        <fullName evidence="4">DNA replication factor Cdt1 C-terminal domain-containing protein</fullName>
    </recommendedName>
</protein>
<feature type="region of interest" description="Disordered" evidence="3">
    <location>
        <begin position="570"/>
        <end position="645"/>
    </location>
</feature>
<feature type="domain" description="DNA replication factor Cdt1 C-terminal" evidence="4">
    <location>
        <begin position="484"/>
        <end position="554"/>
    </location>
</feature>
<feature type="region of interest" description="Disordered" evidence="3">
    <location>
        <begin position="290"/>
        <end position="443"/>
    </location>
</feature>
<feature type="compositionally biased region" description="Low complexity" evidence="3">
    <location>
        <begin position="393"/>
        <end position="403"/>
    </location>
</feature>
<gene>
    <name evidence="5" type="ORF">RDB_LOCUS171624</name>
</gene>
<sequence>MAIAKSEKRRKIANSPSTATPKRRGANLASPSANRGLTVSPAGSPSSPITPRAKSVPLPSHLSRILTTHTAIESTLSLSLATSSRAPSQITGRLPAITNTVALESAGLRVRCGVEELRRLCWLWEWDGCTLPQPVDEGHKPTVRSRGPVEDSSEDNPFLDSNTPRKPAPALISPPTDWIRGGMGLIVTPTTQIQRAEGRRVPAYGIGIEVEVTSDGSVGVALSAVAKWTADSHLRRKELTDKLHQWVKLHEVSQVTPKANGKTKRLRSLSPVPIPPIPFADLPPLSSIPITSTPSTQRILHTPSKGMFSTPSRGTISTPTFARRQGGFGTPSSGRSIFTTPSHRKGGIFATPTSAHRSGVGTPTADKRLFDMAPPMTPTTRAAGVPLPPTPATTPSLYSSSASESGDSRPCTPCTNRVLFKTVQGADPQTPRKDKDATPSVPMTPRQAALAERLRQRGLATPSGKTTTITLGYDAETDTVRTAEATPAELRRRCLLARLPDAAETLLAMFTSRRIIPLKEAARSIVSASRVTTQEAEDEIRMLAEMCPKFLRIRIVERDEWVERGAGIATGKAAKLASPGGSKSSVPMSSPARKSVSGPVAQVPSTPSRTGPKSTGTPKLAAASPSRASLSSSTPRKAKETEVFGLREIRELVRRELEGGI</sequence>
<comment type="caution">
    <text evidence="5">The sequence shown here is derived from an EMBL/GenBank/DDBJ whole genome shotgun (WGS) entry which is preliminary data.</text>
</comment>
<feature type="region of interest" description="Disordered" evidence="3">
    <location>
        <begin position="134"/>
        <end position="174"/>
    </location>
</feature>
<dbReference type="Proteomes" id="UP000663846">
    <property type="component" value="Unassembled WGS sequence"/>
</dbReference>
<comment type="similarity">
    <text evidence="1">Belongs to the Cdt1 family.</text>
</comment>
<dbReference type="InterPro" id="IPR032054">
    <property type="entry name" value="Cdt1_C"/>
</dbReference>
<feature type="compositionally biased region" description="Polar residues" evidence="3">
    <location>
        <begin position="29"/>
        <end position="49"/>
    </location>
</feature>
<dbReference type="Pfam" id="PF16679">
    <property type="entry name" value="CDT1_C"/>
    <property type="match status" value="1"/>
</dbReference>
<evidence type="ECO:0000313" key="5">
    <source>
        <dbReference type="EMBL" id="CAE6468900.1"/>
    </source>
</evidence>
<proteinExistence type="inferred from homology"/>
<dbReference type="EMBL" id="CAJMWS010000924">
    <property type="protein sequence ID" value="CAE6468900.1"/>
    <property type="molecule type" value="Genomic_DNA"/>
</dbReference>
<keyword evidence="2" id="KW-0131">Cell cycle</keyword>
<organism evidence="5 6">
    <name type="scientific">Rhizoctonia solani</name>
    <dbReference type="NCBI Taxonomy" id="456999"/>
    <lineage>
        <taxon>Eukaryota</taxon>
        <taxon>Fungi</taxon>
        <taxon>Dikarya</taxon>
        <taxon>Basidiomycota</taxon>
        <taxon>Agaricomycotina</taxon>
        <taxon>Agaricomycetes</taxon>
        <taxon>Cantharellales</taxon>
        <taxon>Ceratobasidiaceae</taxon>
        <taxon>Rhizoctonia</taxon>
    </lineage>
</organism>
<feature type="compositionally biased region" description="Low complexity" evidence="3">
    <location>
        <begin position="620"/>
        <end position="635"/>
    </location>
</feature>
<feature type="region of interest" description="Disordered" evidence="3">
    <location>
        <begin position="1"/>
        <end position="57"/>
    </location>
</feature>
<name>A0A8H3BY05_9AGAM</name>
<dbReference type="InterPro" id="IPR038090">
    <property type="entry name" value="Cdt1_C_WH_dom_sf"/>
</dbReference>
<feature type="compositionally biased region" description="Polar residues" evidence="3">
    <location>
        <begin position="307"/>
        <end position="320"/>
    </location>
</feature>
<accession>A0A8H3BY05</accession>
<evidence type="ECO:0000259" key="4">
    <source>
        <dbReference type="Pfam" id="PF16679"/>
    </source>
</evidence>
<dbReference type="Gene3D" id="1.10.10.1420">
    <property type="entry name" value="DNA replication factor Cdt1, C-terminal WH domain"/>
    <property type="match status" value="1"/>
</dbReference>